<reference evidence="3" key="2">
    <citation type="submission" date="2021-09" db="EMBL/GenBank/DDBJ databases">
        <authorList>
            <person name="Gilroy R."/>
        </authorList>
    </citation>
    <scope>NUCLEOTIDE SEQUENCE</scope>
    <source>
        <strain evidence="3">ChiHjej13B12-14962</strain>
    </source>
</reference>
<gene>
    <name evidence="3" type="ORF">K8V32_01380</name>
</gene>
<dbReference type="AlphaFoldDB" id="A0A921FL21"/>
<feature type="transmembrane region" description="Helical" evidence="2">
    <location>
        <begin position="150"/>
        <end position="174"/>
    </location>
</feature>
<dbReference type="EMBL" id="DYXC01000024">
    <property type="protein sequence ID" value="HJF13441.1"/>
    <property type="molecule type" value="Genomic_DNA"/>
</dbReference>
<sequence length="180" mass="19564">MTNHPNADAENPREQDEDSLSESATPPPPPEETQDDDVGLATEMLFSGHQREQLRNAPDYETFETGVLSFDDDELYQDVAPSEGEHDTAHTELNITSDQSDARDAAQATAAKNAHVPSAPDQQSFGNYQAQSFAPHQQHTQTAGTTNEPLALAMFIILTLAALGLFGALLWLIYRLVTGA</sequence>
<reference evidence="3" key="1">
    <citation type="journal article" date="2021" name="PeerJ">
        <title>Extensive microbial diversity within the chicken gut microbiome revealed by metagenomics and culture.</title>
        <authorList>
            <person name="Gilroy R."/>
            <person name="Ravi A."/>
            <person name="Getino M."/>
            <person name="Pursley I."/>
            <person name="Horton D.L."/>
            <person name="Alikhan N.F."/>
            <person name="Baker D."/>
            <person name="Gharbi K."/>
            <person name="Hall N."/>
            <person name="Watson M."/>
            <person name="Adriaenssens E.M."/>
            <person name="Foster-Nyarko E."/>
            <person name="Jarju S."/>
            <person name="Secka A."/>
            <person name="Antonio M."/>
            <person name="Oren A."/>
            <person name="Chaudhuri R.R."/>
            <person name="La Ragione R."/>
            <person name="Hildebrand F."/>
            <person name="Pallen M.J."/>
        </authorList>
    </citation>
    <scope>NUCLEOTIDE SEQUENCE</scope>
    <source>
        <strain evidence="3">ChiHjej13B12-14962</strain>
    </source>
</reference>
<dbReference type="RefSeq" id="WP_303901723.1">
    <property type="nucleotide sequence ID" value="NZ_DYXC01000024.1"/>
</dbReference>
<organism evidence="3 4">
    <name type="scientific">Enteractinococcus helveticum</name>
    <dbReference type="NCBI Taxonomy" id="1837282"/>
    <lineage>
        <taxon>Bacteria</taxon>
        <taxon>Bacillati</taxon>
        <taxon>Actinomycetota</taxon>
        <taxon>Actinomycetes</taxon>
        <taxon>Micrococcales</taxon>
        <taxon>Micrococcaceae</taxon>
    </lineage>
</organism>
<feature type="region of interest" description="Disordered" evidence="1">
    <location>
        <begin position="74"/>
        <end position="126"/>
    </location>
</feature>
<comment type="caution">
    <text evidence="3">The sequence shown here is derived from an EMBL/GenBank/DDBJ whole genome shotgun (WGS) entry which is preliminary data.</text>
</comment>
<protein>
    <submittedName>
        <fullName evidence="3">Uncharacterized protein</fullName>
    </submittedName>
</protein>
<evidence type="ECO:0000313" key="4">
    <source>
        <dbReference type="Proteomes" id="UP000703315"/>
    </source>
</evidence>
<dbReference type="Proteomes" id="UP000703315">
    <property type="component" value="Unassembled WGS sequence"/>
</dbReference>
<accession>A0A921FL21</accession>
<evidence type="ECO:0000256" key="1">
    <source>
        <dbReference type="SAM" id="MobiDB-lite"/>
    </source>
</evidence>
<keyword evidence="2" id="KW-0472">Membrane</keyword>
<keyword evidence="2" id="KW-0812">Transmembrane</keyword>
<name>A0A921FL21_9MICC</name>
<evidence type="ECO:0000256" key="2">
    <source>
        <dbReference type="SAM" id="Phobius"/>
    </source>
</evidence>
<evidence type="ECO:0000313" key="3">
    <source>
        <dbReference type="EMBL" id="HJF13441.1"/>
    </source>
</evidence>
<feature type="region of interest" description="Disordered" evidence="1">
    <location>
        <begin position="1"/>
        <end position="59"/>
    </location>
</feature>
<keyword evidence="2" id="KW-1133">Transmembrane helix</keyword>
<proteinExistence type="predicted"/>